<evidence type="ECO:0000313" key="16">
    <source>
        <dbReference type="EMBL" id="WMV28264.1"/>
    </source>
</evidence>
<keyword evidence="8 12" id="KW-0067">ATP-binding</keyword>
<feature type="binding site" evidence="12">
    <location>
        <position position="1488"/>
    </location>
    <ligand>
        <name>ATP</name>
        <dbReference type="ChEBI" id="CHEBI:30616"/>
    </ligand>
</feature>
<dbReference type="Pfam" id="PF00078">
    <property type="entry name" value="RVT_1"/>
    <property type="match status" value="1"/>
</dbReference>
<dbReference type="InterPro" id="IPR000719">
    <property type="entry name" value="Prot_kinase_dom"/>
</dbReference>
<dbReference type="PANTHER" id="PTHR46008">
    <property type="entry name" value="LEAF RUST 10 DISEASE-RESISTANCE LOCUS RECEPTOR-LIKE PROTEIN KINASE-LIKE 1.4"/>
    <property type="match status" value="1"/>
</dbReference>
<keyword evidence="5" id="KW-0732">Signal</keyword>
<feature type="domain" description="Reverse transcriptase" evidence="15">
    <location>
        <begin position="426"/>
        <end position="706"/>
    </location>
</feature>
<accession>A0AAF0QYH4</accession>
<dbReference type="InterPro" id="IPR011009">
    <property type="entry name" value="Kinase-like_dom_sf"/>
</dbReference>
<dbReference type="InterPro" id="IPR000477">
    <property type="entry name" value="RT_dom"/>
</dbReference>
<evidence type="ECO:0000256" key="12">
    <source>
        <dbReference type="PROSITE-ProRule" id="PRU10141"/>
    </source>
</evidence>
<keyword evidence="2" id="KW-0723">Serine/threonine-protein kinase</keyword>
<evidence type="ECO:0000313" key="17">
    <source>
        <dbReference type="Proteomes" id="UP001234989"/>
    </source>
</evidence>
<dbReference type="SMART" id="SM00220">
    <property type="entry name" value="S_TKc"/>
    <property type="match status" value="1"/>
</dbReference>
<dbReference type="InterPro" id="IPR043502">
    <property type="entry name" value="DNA/RNA_pol_sf"/>
</dbReference>
<keyword evidence="6 12" id="KW-0547">Nucleotide-binding</keyword>
<dbReference type="SUPFAM" id="SSF56219">
    <property type="entry name" value="DNase I-like"/>
    <property type="match status" value="1"/>
</dbReference>
<dbReference type="Pfam" id="PF13966">
    <property type="entry name" value="zf-RVT"/>
    <property type="match status" value="1"/>
</dbReference>
<name>A0AAF0QYH4_SOLVR</name>
<evidence type="ECO:0000259" key="15">
    <source>
        <dbReference type="PROSITE" id="PS50878"/>
    </source>
</evidence>
<keyword evidence="9 13" id="KW-1133">Transmembrane helix</keyword>
<evidence type="ECO:0000256" key="11">
    <source>
        <dbReference type="ARBA" id="ARBA00023180"/>
    </source>
</evidence>
<dbReference type="PROSITE" id="PS00108">
    <property type="entry name" value="PROTEIN_KINASE_ST"/>
    <property type="match status" value="1"/>
</dbReference>
<proteinExistence type="predicted"/>
<keyword evidence="10 13" id="KW-0472">Membrane</keyword>
<evidence type="ECO:0000256" key="8">
    <source>
        <dbReference type="ARBA" id="ARBA00022840"/>
    </source>
</evidence>
<evidence type="ECO:0000256" key="5">
    <source>
        <dbReference type="ARBA" id="ARBA00022729"/>
    </source>
</evidence>
<dbReference type="InterPro" id="IPR008271">
    <property type="entry name" value="Ser/Thr_kinase_AS"/>
</dbReference>
<evidence type="ECO:0000256" key="10">
    <source>
        <dbReference type="ARBA" id="ARBA00023136"/>
    </source>
</evidence>
<reference evidence="16" key="1">
    <citation type="submission" date="2023-08" db="EMBL/GenBank/DDBJ databases">
        <title>A de novo genome assembly of Solanum verrucosum Schlechtendal, a Mexican diploid species geographically isolated from the other diploid A-genome species in potato relatives.</title>
        <authorList>
            <person name="Hosaka K."/>
        </authorList>
    </citation>
    <scope>NUCLEOTIDE SEQUENCE</scope>
    <source>
        <tissue evidence="16">Young leaves</tissue>
    </source>
</reference>
<evidence type="ECO:0000259" key="14">
    <source>
        <dbReference type="PROSITE" id="PS50011"/>
    </source>
</evidence>
<evidence type="ECO:0000256" key="3">
    <source>
        <dbReference type="ARBA" id="ARBA00022679"/>
    </source>
</evidence>
<dbReference type="PROSITE" id="PS50878">
    <property type="entry name" value="RT_POL"/>
    <property type="match status" value="1"/>
</dbReference>
<feature type="domain" description="Protein kinase" evidence="14">
    <location>
        <begin position="1460"/>
        <end position="1735"/>
    </location>
</feature>
<dbReference type="Gene3D" id="3.60.10.10">
    <property type="entry name" value="Endonuclease/exonuclease/phosphatase"/>
    <property type="match status" value="1"/>
</dbReference>
<organism evidence="16 17">
    <name type="scientific">Solanum verrucosum</name>
    <dbReference type="NCBI Taxonomy" id="315347"/>
    <lineage>
        <taxon>Eukaryota</taxon>
        <taxon>Viridiplantae</taxon>
        <taxon>Streptophyta</taxon>
        <taxon>Embryophyta</taxon>
        <taxon>Tracheophyta</taxon>
        <taxon>Spermatophyta</taxon>
        <taxon>Magnoliopsida</taxon>
        <taxon>eudicotyledons</taxon>
        <taxon>Gunneridae</taxon>
        <taxon>Pentapetalae</taxon>
        <taxon>asterids</taxon>
        <taxon>lamiids</taxon>
        <taxon>Solanales</taxon>
        <taxon>Solanaceae</taxon>
        <taxon>Solanoideae</taxon>
        <taxon>Solaneae</taxon>
        <taxon>Solanum</taxon>
    </lineage>
</organism>
<dbReference type="GO" id="GO:0004674">
    <property type="term" value="F:protein serine/threonine kinase activity"/>
    <property type="evidence" value="ECO:0007669"/>
    <property type="project" value="UniProtKB-KW"/>
</dbReference>
<dbReference type="EMBL" id="CP133616">
    <property type="protein sequence ID" value="WMV28264.1"/>
    <property type="molecule type" value="Genomic_DNA"/>
</dbReference>
<evidence type="ECO:0000256" key="1">
    <source>
        <dbReference type="ARBA" id="ARBA00004167"/>
    </source>
</evidence>
<dbReference type="FunFam" id="1.10.510.10:FF:000161">
    <property type="entry name" value="Wall-associated receptor kinase-like 20"/>
    <property type="match status" value="1"/>
</dbReference>
<dbReference type="GO" id="GO:0005524">
    <property type="term" value="F:ATP binding"/>
    <property type="evidence" value="ECO:0007669"/>
    <property type="project" value="UniProtKB-UniRule"/>
</dbReference>
<keyword evidence="3" id="KW-0808">Transferase</keyword>
<dbReference type="Proteomes" id="UP001234989">
    <property type="component" value="Chromosome 5"/>
</dbReference>
<keyword evidence="17" id="KW-1185">Reference proteome</keyword>
<sequence length="1803" mass="207066">MGECHLNATGRSGGIVVMWDKRYWRGEVVSTTNQSLTIKFDGINQVLTWFLSAVYASCDTVSRRELWQELSIIKEVCSGPWISCGDFNVTRYPNERSEGHRITGDMQEFTEWINAMEFVDPPLLGGSFTWRRGDGHSSASRIDRFLYSSQWDESFTRIKQNLLPRIGSDHNPIMLDCGELNLNKSYFKFEQWWLRVDGFADKIKEWWLSFNINGTGSYILAVKLKMLKQKLKEWRMTHRNDWKRKKEEILQQLAEMEKTQELRLLSEDELLQKVHLAMEFEEVAKQEEIAWRQRSRIQWLKKGDKNTKNFHRVATAHKRFNSIDTLVVEGNSISDPEDIKGEIINFYQKLYTETEQWRPEFKLQGLETITEEERDWLQTHFEEAEVLKCIKSCASDKAPGPDGFPMCFFQSFWEVLKFDFMNAVNHFHERQEFERSLNATYVALIPKKPGATELRDFRPISLIGGVYKIFAKLLAERVKKVISKLVNKHQMAFIQGRQILDAALIASECVDSRIKGETPGIMCKLDIEKAYDHMNWDFLINILRQMGFGEKWLKWIGFCIKTVRFSILINGEPAGFFPSERGLRQGDPLSPFLFILAMEGLNSMIRVATQKKWLKGFKVGNQAGEDLQICQLLYADDTVIFCEAKAEQVCFIRIILVIFEAVSGLSVNWRKSSMFQVKDVANIQCLANILSCKMENLPTTYLGMPLGNNHKELEIWDGIVEKTEKKLATWKTQYLSLGGRITMINSVLDALPTYVMSLFPLPAKVEDRLDKLRRDFLWLGNKEGKGIHLVKWQTAQLSKKSGGLGIKNLGLQNRCLLSKWLWRFGKEGQALWKDVIVSKYGQTDSWTSNTVTSTYGVSVWRSIRNLWPKLTRNICYKVGEGTRILFWKDKWIGQNSLMEDFADLYSFCDNPGASIAEMWSQQGWNITLRRLLNDWEVDRVANLLQRLEDFPGLNTNPDAIRWKHDRDGEFSVGRMYKRDLATQPGEIAGPWKQIWKSNTPTKIKCFTWLVCRRACLTQERLKKRGFQIVSRCFFCHEKEETNNHLFLHCRVTAQIWYLFQSIIQDPWVVPEHTADLLNCWMRRGGKHGDGGFGTVYHGKKHIDLSYTMHQLQNSGNQQKNKPNNKVKFQFSCCVRPYRVHNMASAFLFFCCLMIFSLHQVLGNSKSNCTDEFECGGLGAMKFPFTNSSNPECGLCRFDCPTKPYPKIVIGGQKYDALVKKGDFFLISDPKLQEYLDSRKCKSFYRNFSFPNSPLISFQIVPNLTLYRCKHSHDNTIQKTNDSFFKDFDRYTECGSFNVYYHHPNKTILGNTSAKISGKLPKHCSLVQLPTPLPTPSKPYASDLFELLTSSALLNWELSKDCHLCLDKGGKCQMIDEHEFHCSMKGQNGQSNSRMIIMASVLGGVGLILLSSIVAFSIWCRKRGKNDSTQFHGDLEVESKYFGFQVPVFTYAELKEATNNFDPLNELGDGGFGTVYYGKLYDGREVAVKCLYEHNCKRMQQFTTEIEILTRLRHQNLVSLYGCTSRRSRELLLVYEYIPHGTVADHLQGERAAEGSLTWPIRMNIAVETASALAYLHASDVIHRDVKTNNILLDNNFRVKVADFGLSRLFPNNVSHISTAPQGTLGYVDPEYHECYQLTDKSDVYSFGVVLIELVSSMPAVDLKRHKNEINLANLAINRIQRCAFDELIDPSLGLNLDTLAKKMTISVAELAFRCLQLDKDIRPTMDEVLDILRKIQGGEFHQNEKTFDTSASFNLSKSKSVNIPPFSPESDQVALLKKVKFLSSSDTNSEVWISGSTTTSTSE</sequence>
<evidence type="ECO:0000256" key="13">
    <source>
        <dbReference type="SAM" id="Phobius"/>
    </source>
</evidence>
<feature type="transmembrane region" description="Helical" evidence="13">
    <location>
        <begin position="1394"/>
        <end position="1418"/>
    </location>
</feature>
<dbReference type="Gene3D" id="1.10.510.10">
    <property type="entry name" value="Transferase(Phosphotransferase) domain 1"/>
    <property type="match status" value="1"/>
</dbReference>
<dbReference type="InterPro" id="IPR036691">
    <property type="entry name" value="Endo/exonu/phosph_ase_sf"/>
</dbReference>
<dbReference type="PROSITE" id="PS00107">
    <property type="entry name" value="PROTEIN_KINASE_ATP"/>
    <property type="match status" value="1"/>
</dbReference>
<protein>
    <submittedName>
        <fullName evidence="16">Uncharacterized protein</fullName>
    </submittedName>
</protein>
<evidence type="ECO:0000256" key="7">
    <source>
        <dbReference type="ARBA" id="ARBA00022777"/>
    </source>
</evidence>
<dbReference type="PANTHER" id="PTHR46008:SF29">
    <property type="entry name" value="LEAF RUST 10 DISEASE-RESISTANCE LOCUS RECEPTOR-LIKE PROTEIN KINASE-LIKE 1.1"/>
    <property type="match status" value="1"/>
</dbReference>
<dbReference type="Gene3D" id="3.30.200.20">
    <property type="entry name" value="Phosphorylase Kinase, domain 1"/>
    <property type="match status" value="1"/>
</dbReference>
<keyword evidence="7" id="KW-0418">Kinase</keyword>
<dbReference type="PROSITE" id="PS50011">
    <property type="entry name" value="PROTEIN_KINASE_DOM"/>
    <property type="match status" value="1"/>
</dbReference>
<dbReference type="InterPro" id="IPR017441">
    <property type="entry name" value="Protein_kinase_ATP_BS"/>
</dbReference>
<dbReference type="CDD" id="cd01650">
    <property type="entry name" value="RT_nLTR_like"/>
    <property type="match status" value="1"/>
</dbReference>
<evidence type="ECO:0000256" key="4">
    <source>
        <dbReference type="ARBA" id="ARBA00022692"/>
    </source>
</evidence>
<keyword evidence="4 13" id="KW-0812">Transmembrane</keyword>
<dbReference type="SUPFAM" id="SSF56672">
    <property type="entry name" value="DNA/RNA polymerases"/>
    <property type="match status" value="1"/>
</dbReference>
<evidence type="ECO:0000256" key="2">
    <source>
        <dbReference type="ARBA" id="ARBA00022527"/>
    </source>
</evidence>
<keyword evidence="11" id="KW-0325">Glycoprotein</keyword>
<gene>
    <name evidence="16" type="ORF">MTR67_021649</name>
</gene>
<evidence type="ECO:0000256" key="9">
    <source>
        <dbReference type="ARBA" id="ARBA00022989"/>
    </source>
</evidence>
<dbReference type="GO" id="GO:0005886">
    <property type="term" value="C:plasma membrane"/>
    <property type="evidence" value="ECO:0007669"/>
    <property type="project" value="UniProtKB-ARBA"/>
</dbReference>
<comment type="subcellular location">
    <subcellularLocation>
        <location evidence="1">Membrane</location>
        <topology evidence="1">Single-pass membrane protein</topology>
    </subcellularLocation>
</comment>
<dbReference type="InterPro" id="IPR026960">
    <property type="entry name" value="RVT-Znf"/>
</dbReference>
<evidence type="ECO:0000256" key="6">
    <source>
        <dbReference type="ARBA" id="ARBA00022741"/>
    </source>
</evidence>
<dbReference type="SUPFAM" id="SSF56112">
    <property type="entry name" value="Protein kinase-like (PK-like)"/>
    <property type="match status" value="1"/>
</dbReference>
<dbReference type="Pfam" id="PF00069">
    <property type="entry name" value="Pkinase"/>
    <property type="match status" value="1"/>
</dbReference>